<dbReference type="Gene3D" id="3.40.630.30">
    <property type="match status" value="1"/>
</dbReference>
<dbReference type="GO" id="GO:0016740">
    <property type="term" value="F:transferase activity"/>
    <property type="evidence" value="ECO:0007669"/>
    <property type="project" value="UniProtKB-KW"/>
</dbReference>
<sequence length="228" mass="26309">MSEYLKETPWDKRNFNINTYELTASTEDALKETVDKDGHFTLKVNPLDNPEMLMKYGFYYMDTLIEPVCKKEDLHLFVRGGASISTEYDRQELIQVAEEAFIHGRFHRDFNIPSSQADKRYVNWLHDLMDANNVFSLLYEGRTAGFYAFEQDKVLLMGMKKEFRSKGLAKTFVSQGCFEQLKFGHAHLKTSISAANVASLNLFYALGFKLKNTVDVYHKMNHTSQIGV</sequence>
<reference evidence="1 2" key="1">
    <citation type="journal article" date="2003" name="Int. J. Syst. Evol. Microbiol.">
        <title>Virgibacillus carmonensis sp. nov., Virgibacillus necropolis sp. nov. and Virgibacillus picturae sp. nov., three novel species isolated from deteriorated mural paintings, transfer of the species of the genus salibacillus to Virgibacillus, as Virgibacillus marismortui comb. nov. and Virgibacillus salexigens comb. nov., and emended description of the genus Virgibacillus.</title>
        <authorList>
            <person name="Heyrman J."/>
            <person name="Logan N.A."/>
            <person name="Busse H.J."/>
            <person name="Balcaen A."/>
            <person name="Lebbe L."/>
            <person name="Rodriguez-Diaz M."/>
            <person name="Swings J."/>
            <person name="De Vos P."/>
        </authorList>
    </citation>
    <scope>NUCLEOTIDE SEQUENCE [LARGE SCALE GENOMIC DNA]</scope>
    <source>
        <strain evidence="1 2">LMG 19488</strain>
    </source>
</reference>
<evidence type="ECO:0000313" key="2">
    <source>
        <dbReference type="Proteomes" id="UP000204391"/>
    </source>
</evidence>
<keyword evidence="2" id="KW-1185">Reference proteome</keyword>
<name>A0A221MAD9_9BACI</name>
<dbReference type="EMBL" id="CP022437">
    <property type="protein sequence ID" value="ASN04615.1"/>
    <property type="molecule type" value="Genomic_DNA"/>
</dbReference>
<proteinExistence type="predicted"/>
<accession>A0A221MAD9</accession>
<dbReference type="AlphaFoldDB" id="A0A221MAD9"/>
<gene>
    <name evidence="1" type="ORF">CFK40_06090</name>
</gene>
<organism evidence="1 2">
    <name type="scientific">Virgibacillus necropolis</name>
    <dbReference type="NCBI Taxonomy" id="163877"/>
    <lineage>
        <taxon>Bacteria</taxon>
        <taxon>Bacillati</taxon>
        <taxon>Bacillota</taxon>
        <taxon>Bacilli</taxon>
        <taxon>Bacillales</taxon>
        <taxon>Bacillaceae</taxon>
        <taxon>Virgibacillus</taxon>
    </lineage>
</organism>
<dbReference type="Proteomes" id="UP000204391">
    <property type="component" value="Chromosome"/>
</dbReference>
<dbReference type="KEGG" id="vne:CFK40_06090"/>
<dbReference type="SUPFAM" id="SSF55729">
    <property type="entry name" value="Acyl-CoA N-acyltransferases (Nat)"/>
    <property type="match status" value="1"/>
</dbReference>
<keyword evidence="1" id="KW-0808">Transferase</keyword>
<evidence type="ECO:0000313" key="1">
    <source>
        <dbReference type="EMBL" id="ASN04615.1"/>
    </source>
</evidence>
<protein>
    <submittedName>
        <fullName evidence="1">GNAT family N-acetyltransferase</fullName>
    </submittedName>
</protein>
<dbReference type="RefSeq" id="WP_089531466.1">
    <property type="nucleotide sequence ID" value="NZ_CP022437.1"/>
</dbReference>
<dbReference type="InterPro" id="IPR016181">
    <property type="entry name" value="Acyl_CoA_acyltransferase"/>
</dbReference>
<dbReference type="OrthoDB" id="9796919at2"/>